<protein>
    <recommendedName>
        <fullName evidence="4">Tail assembly chaperone</fullName>
    </recommendedName>
</protein>
<dbReference type="Proteomes" id="UP000548476">
    <property type="component" value="Unassembled WGS sequence"/>
</dbReference>
<gene>
    <name evidence="2" type="ORF">HNR73_007210</name>
</gene>
<evidence type="ECO:0000313" key="2">
    <source>
        <dbReference type="EMBL" id="MBB6039316.1"/>
    </source>
</evidence>
<sequence>MATRKGSSPRNAVPAETGSGATESIQDRYGPIEVPSLDQLSYAEVDRIKRVTNVDLFGANLKPGKRLAVLEWSARTRAGQPVSLTDIYNNGSMAGWQKVAALSDEDDADGEDADEDAEPPDPTRTPAAA</sequence>
<feature type="region of interest" description="Disordered" evidence="1">
    <location>
        <begin position="1"/>
        <end position="30"/>
    </location>
</feature>
<feature type="compositionally biased region" description="Polar residues" evidence="1">
    <location>
        <begin position="1"/>
        <end position="10"/>
    </location>
</feature>
<evidence type="ECO:0000256" key="1">
    <source>
        <dbReference type="SAM" id="MobiDB-lite"/>
    </source>
</evidence>
<evidence type="ECO:0008006" key="4">
    <source>
        <dbReference type="Google" id="ProtNLM"/>
    </source>
</evidence>
<dbReference type="AlphaFoldDB" id="A0A841FTF6"/>
<proteinExistence type="predicted"/>
<evidence type="ECO:0000313" key="3">
    <source>
        <dbReference type="Proteomes" id="UP000548476"/>
    </source>
</evidence>
<organism evidence="2 3">
    <name type="scientific">Phytomonospora endophytica</name>
    <dbReference type="NCBI Taxonomy" id="714109"/>
    <lineage>
        <taxon>Bacteria</taxon>
        <taxon>Bacillati</taxon>
        <taxon>Actinomycetota</taxon>
        <taxon>Actinomycetes</taxon>
        <taxon>Micromonosporales</taxon>
        <taxon>Micromonosporaceae</taxon>
        <taxon>Phytomonospora</taxon>
    </lineage>
</organism>
<keyword evidence="3" id="KW-1185">Reference proteome</keyword>
<accession>A0A841FTF6</accession>
<comment type="caution">
    <text evidence="2">The sequence shown here is derived from an EMBL/GenBank/DDBJ whole genome shotgun (WGS) entry which is preliminary data.</text>
</comment>
<dbReference type="EMBL" id="JACHGT010000021">
    <property type="protein sequence ID" value="MBB6039316.1"/>
    <property type="molecule type" value="Genomic_DNA"/>
</dbReference>
<feature type="region of interest" description="Disordered" evidence="1">
    <location>
        <begin position="101"/>
        <end position="129"/>
    </location>
</feature>
<name>A0A841FTF6_9ACTN</name>
<dbReference type="RefSeq" id="WP_184792409.1">
    <property type="nucleotide sequence ID" value="NZ_BONT01000077.1"/>
</dbReference>
<feature type="compositionally biased region" description="Acidic residues" evidence="1">
    <location>
        <begin position="103"/>
        <end position="119"/>
    </location>
</feature>
<reference evidence="2 3" key="1">
    <citation type="submission" date="2020-08" db="EMBL/GenBank/DDBJ databases">
        <title>Genomic Encyclopedia of Type Strains, Phase IV (KMG-IV): sequencing the most valuable type-strain genomes for metagenomic binning, comparative biology and taxonomic classification.</title>
        <authorList>
            <person name="Goeker M."/>
        </authorList>
    </citation>
    <scope>NUCLEOTIDE SEQUENCE [LARGE SCALE GENOMIC DNA]</scope>
    <source>
        <strain evidence="2 3">YIM 65646</strain>
    </source>
</reference>